<dbReference type="PANTHER" id="PTHR43658:SF8">
    <property type="entry name" value="17-BETA-HYDROXYSTEROID DEHYDROGENASE 14-RELATED"/>
    <property type="match status" value="1"/>
</dbReference>
<evidence type="ECO:0000313" key="5">
    <source>
        <dbReference type="EMBL" id="RSL32499.1"/>
    </source>
</evidence>
<comment type="caution">
    <text evidence="5">The sequence shown here is derived from an EMBL/GenBank/DDBJ whole genome shotgun (WGS) entry which is preliminary data.</text>
</comment>
<feature type="domain" description="Ketoreductase" evidence="4">
    <location>
        <begin position="6"/>
        <end position="192"/>
    </location>
</feature>
<dbReference type="PANTHER" id="PTHR43658">
    <property type="entry name" value="SHORT-CHAIN DEHYDROGENASE/REDUCTASE"/>
    <property type="match status" value="1"/>
</dbReference>
<comment type="similarity">
    <text evidence="1 3">Belongs to the short-chain dehydrogenases/reductases (SDR) family.</text>
</comment>
<dbReference type="InterPro" id="IPR002347">
    <property type="entry name" value="SDR_fam"/>
</dbReference>
<evidence type="ECO:0000256" key="3">
    <source>
        <dbReference type="RuleBase" id="RU000363"/>
    </source>
</evidence>
<dbReference type="PROSITE" id="PS51257">
    <property type="entry name" value="PROKAR_LIPOPROTEIN"/>
    <property type="match status" value="1"/>
</dbReference>
<dbReference type="CDD" id="cd05371">
    <property type="entry name" value="HSD10-like_SDR_c"/>
    <property type="match status" value="1"/>
</dbReference>
<dbReference type="SMART" id="SM00822">
    <property type="entry name" value="PKS_KR"/>
    <property type="match status" value="1"/>
</dbReference>
<dbReference type="PRINTS" id="PR00081">
    <property type="entry name" value="GDHRDH"/>
</dbReference>
<name>A0A3R9QSN2_9BACI</name>
<keyword evidence="6" id="KW-1185">Reference proteome</keyword>
<evidence type="ECO:0000259" key="4">
    <source>
        <dbReference type="SMART" id="SM00822"/>
    </source>
</evidence>
<dbReference type="RefSeq" id="WP_125556712.1">
    <property type="nucleotide sequence ID" value="NZ_RBVX01000014.1"/>
</dbReference>
<dbReference type="Proteomes" id="UP000275076">
    <property type="component" value="Unassembled WGS sequence"/>
</dbReference>
<reference evidence="5 6" key="1">
    <citation type="submission" date="2018-10" db="EMBL/GenBank/DDBJ databases">
        <title>Draft genome sequence of Bacillus salarius IM0101, isolated from a hypersaline soil in Inner Mongolia, China.</title>
        <authorList>
            <person name="Yamprayoonswat W."/>
            <person name="Boonvisut S."/>
            <person name="Jumpathong W."/>
            <person name="Sittihan S."/>
            <person name="Ruangsuj P."/>
            <person name="Wanthongcharoen S."/>
            <person name="Thongpramul N."/>
            <person name="Pimmason S."/>
            <person name="Yu B."/>
            <person name="Yasawong M."/>
        </authorList>
    </citation>
    <scope>NUCLEOTIDE SEQUENCE [LARGE SCALE GENOMIC DNA]</scope>
    <source>
        <strain evidence="5 6">IM0101</strain>
    </source>
</reference>
<evidence type="ECO:0000313" key="6">
    <source>
        <dbReference type="Proteomes" id="UP000275076"/>
    </source>
</evidence>
<dbReference type="Gene3D" id="3.40.50.720">
    <property type="entry name" value="NAD(P)-binding Rossmann-like Domain"/>
    <property type="match status" value="1"/>
</dbReference>
<organism evidence="5 6">
    <name type="scientific">Salibacterium salarium</name>
    <dbReference type="NCBI Taxonomy" id="284579"/>
    <lineage>
        <taxon>Bacteria</taxon>
        <taxon>Bacillati</taxon>
        <taxon>Bacillota</taxon>
        <taxon>Bacilli</taxon>
        <taxon>Bacillales</taxon>
        <taxon>Bacillaceae</taxon>
    </lineage>
</organism>
<gene>
    <name evidence="5" type="ORF">D7Z54_15205</name>
</gene>
<sequence>MQLKDNVWIVTGAASGMGGACAKMIVNNGGKVVIADINVRKGRKLAEELGKNAIFLKTDVTSEEDASRTVEDSINHFGKLNGLINCAALGVAEKILNKKSTHSLEHFSRVVQINLVGTFNMLKQVADKLKRNEPNQDEEQGVIINTASVAAFEGQIGQAAYSASKAGIAGLTLPAARELARYGIRVMTIAPGLFETPLYEALPESAKDTLGGMTPFPQRLGRPSEYAALSKQIIENPMLNGETIRLDGALRMPPK</sequence>
<evidence type="ECO:0000256" key="1">
    <source>
        <dbReference type="ARBA" id="ARBA00006484"/>
    </source>
</evidence>
<dbReference type="EMBL" id="RBVX01000014">
    <property type="protein sequence ID" value="RSL32499.1"/>
    <property type="molecule type" value="Genomic_DNA"/>
</dbReference>
<dbReference type="FunFam" id="3.40.50.720:FF:000215">
    <property type="entry name" value="3-hydroxyacyl-CoA dehydrogenase type-2"/>
    <property type="match status" value="1"/>
</dbReference>
<dbReference type="Pfam" id="PF00106">
    <property type="entry name" value="adh_short"/>
    <property type="match status" value="1"/>
</dbReference>
<dbReference type="OrthoDB" id="9794138at2"/>
<dbReference type="AlphaFoldDB" id="A0A3R9QSN2"/>
<dbReference type="PRINTS" id="PR00080">
    <property type="entry name" value="SDRFAMILY"/>
</dbReference>
<dbReference type="InterPro" id="IPR057326">
    <property type="entry name" value="KR_dom"/>
</dbReference>
<dbReference type="InterPro" id="IPR020904">
    <property type="entry name" value="Sc_DH/Rdtase_CS"/>
</dbReference>
<proteinExistence type="inferred from homology"/>
<dbReference type="PROSITE" id="PS00061">
    <property type="entry name" value="ADH_SHORT"/>
    <property type="match status" value="1"/>
</dbReference>
<evidence type="ECO:0000256" key="2">
    <source>
        <dbReference type="ARBA" id="ARBA00023002"/>
    </source>
</evidence>
<protein>
    <submittedName>
        <fullName evidence="5">3-hydroxyacyl-CoA dehydrogenase</fullName>
    </submittedName>
</protein>
<dbReference type="SUPFAM" id="SSF51735">
    <property type="entry name" value="NAD(P)-binding Rossmann-fold domains"/>
    <property type="match status" value="1"/>
</dbReference>
<accession>A0A3R9QSN2</accession>
<keyword evidence="2" id="KW-0560">Oxidoreductase</keyword>
<dbReference type="GO" id="GO:0016491">
    <property type="term" value="F:oxidoreductase activity"/>
    <property type="evidence" value="ECO:0007669"/>
    <property type="project" value="UniProtKB-KW"/>
</dbReference>
<dbReference type="InterPro" id="IPR036291">
    <property type="entry name" value="NAD(P)-bd_dom_sf"/>
</dbReference>